<dbReference type="GO" id="GO:0005875">
    <property type="term" value="C:microtubule associated complex"/>
    <property type="evidence" value="ECO:0007669"/>
    <property type="project" value="UniProtKB-UniRule"/>
</dbReference>
<dbReference type="InterPro" id="IPR036322">
    <property type="entry name" value="WD40_repeat_dom_sf"/>
</dbReference>
<dbReference type="InterPro" id="IPR037190">
    <property type="entry name" value="LIS1_N"/>
</dbReference>
<dbReference type="GO" id="GO:0051301">
    <property type="term" value="P:cell division"/>
    <property type="evidence" value="ECO:0007669"/>
    <property type="project" value="UniProtKB-KW"/>
</dbReference>
<comment type="function">
    <text evidence="11">Positively regulates the activity of the minus-end directed microtubule motor protein dynein. May enhance dynein-mediated microtubule sliding by targeting dynein to the microtubule plus end. Required for several dynein- and microtubule-dependent processes.</text>
</comment>
<keyword evidence="3 12" id="KW-0853">WD repeat</keyword>
<keyword evidence="2 11" id="KW-0963">Cytoplasm</keyword>
<dbReference type="PANTHER" id="PTHR19848:SF8">
    <property type="entry name" value="F-BOX AND WD REPEAT DOMAIN CONTAINING 7"/>
    <property type="match status" value="1"/>
</dbReference>
<proteinExistence type="inferred from homology"/>
<keyword evidence="6" id="KW-0677">Repeat</keyword>
<keyword evidence="8 11" id="KW-0175">Coiled coil</keyword>
<feature type="repeat" description="WD" evidence="12">
    <location>
        <begin position="154"/>
        <end position="195"/>
    </location>
</feature>
<keyword evidence="14" id="KW-1185">Reference proteome</keyword>
<keyword evidence="10 11" id="KW-0131">Cell cycle</keyword>
<dbReference type="InterPro" id="IPR019775">
    <property type="entry name" value="WD40_repeat_CS"/>
</dbReference>
<dbReference type="SUPFAM" id="SSF109925">
    <property type="entry name" value="Lissencephaly-1 protein (Lis-1, PAF-AH alpha) N-terminal domain"/>
    <property type="match status" value="1"/>
</dbReference>
<dbReference type="SUPFAM" id="SSF50978">
    <property type="entry name" value="WD40 repeat-like"/>
    <property type="match status" value="1"/>
</dbReference>
<dbReference type="GO" id="GO:0005813">
    <property type="term" value="C:centrosome"/>
    <property type="evidence" value="ECO:0007669"/>
    <property type="project" value="UniProtKB-SubCell"/>
</dbReference>
<keyword evidence="4 11" id="KW-0132">Cell division</keyword>
<dbReference type="PROSITE" id="PS50294">
    <property type="entry name" value="WD_REPEATS_REGION"/>
    <property type="match status" value="4"/>
</dbReference>
<keyword evidence="1 11" id="KW-0813">Transport</keyword>
<dbReference type="Proteomes" id="UP000291116">
    <property type="component" value="Unassembled WGS sequence"/>
</dbReference>
<evidence type="ECO:0000256" key="4">
    <source>
        <dbReference type="ARBA" id="ARBA00022618"/>
    </source>
</evidence>
<dbReference type="GO" id="GO:0070840">
    <property type="term" value="F:dynein complex binding"/>
    <property type="evidence" value="ECO:0007669"/>
    <property type="project" value="UniProtKB-UniRule"/>
</dbReference>
<feature type="repeat" description="WD" evidence="12">
    <location>
        <begin position="340"/>
        <end position="363"/>
    </location>
</feature>
<accession>A0A448ZQL8</accession>
<organism evidence="13 14">
    <name type="scientific">Pseudo-nitzschia multistriata</name>
    <dbReference type="NCBI Taxonomy" id="183589"/>
    <lineage>
        <taxon>Eukaryota</taxon>
        <taxon>Sar</taxon>
        <taxon>Stramenopiles</taxon>
        <taxon>Ochrophyta</taxon>
        <taxon>Bacillariophyta</taxon>
        <taxon>Bacillariophyceae</taxon>
        <taxon>Bacillariophycidae</taxon>
        <taxon>Bacillariales</taxon>
        <taxon>Bacillariaceae</taxon>
        <taxon>Pseudo-nitzschia</taxon>
    </lineage>
</organism>
<name>A0A448ZQL8_9STRA</name>
<dbReference type="InterPro" id="IPR020472">
    <property type="entry name" value="WD40_PAC1"/>
</dbReference>
<dbReference type="Gene3D" id="1.20.960.30">
    <property type="match status" value="1"/>
</dbReference>
<dbReference type="HAMAP" id="MF_03141">
    <property type="entry name" value="lis1"/>
    <property type="match status" value="1"/>
</dbReference>
<sequence length="441" mass="48676">MVLTDRQREDLHAGIYEYLVNRGEAFEAAAKAFVEADPKASQKKTNNVGKTPLLEKKWTAIPRLQKKVLELERVVAQSAKIHAHRTGGGDDAKANGGVSRRMLPRLPCSHTLQGHSAAVTCLKVHPVFTVVVSGSEDGSVKVWDHESGEYMRSLKGHTNTVNSLAFTPTGNYLASCSSDLSIKLWDFSTYNCVRTLRGHDHTISSIVFLPQQNIIPSASEDSSTGMDVAAANAKHLLSASRDHTVKLWDMETGFCDHTFTDHTDWVRTLAVRSHDGAIWASAGNDPFINVYDANVNTRQKLCELRGHDHVIESLSFVTEESFGKDRAGSNAKHKDTVRDYLASGSRDRTVRLWSLASASCLAVFSAHENWVKAVVIHPSGNYIISGGDDRTIRVFDIKAERCLRTLENAHGHFVSSLDMHHTLPIMVSGGIDQLLKTWVLD</sequence>
<dbReference type="PRINTS" id="PR00320">
    <property type="entry name" value="GPROTEINBRPT"/>
</dbReference>
<keyword evidence="9 11" id="KW-0206">Cytoskeleton</keyword>
<evidence type="ECO:0000256" key="11">
    <source>
        <dbReference type="HAMAP-Rule" id="MF_03141"/>
    </source>
</evidence>
<dbReference type="Gene3D" id="2.130.10.10">
    <property type="entry name" value="YVTN repeat-like/Quinoprotein amine dehydrogenase"/>
    <property type="match status" value="2"/>
</dbReference>
<evidence type="ECO:0000256" key="10">
    <source>
        <dbReference type="ARBA" id="ARBA00023306"/>
    </source>
</evidence>
<keyword evidence="5 11" id="KW-0493">Microtubule</keyword>
<feature type="repeat" description="WD" evidence="12">
    <location>
        <begin position="364"/>
        <end position="405"/>
    </location>
</feature>
<dbReference type="InterPro" id="IPR015943">
    <property type="entry name" value="WD40/YVTN_repeat-like_dom_sf"/>
</dbReference>
<gene>
    <name evidence="13" type="ORF">PSNMU_V1.4_AUG-EV-PASAV3_0114240</name>
</gene>
<evidence type="ECO:0000256" key="3">
    <source>
        <dbReference type="ARBA" id="ARBA00022574"/>
    </source>
</evidence>
<evidence type="ECO:0000313" key="14">
    <source>
        <dbReference type="Proteomes" id="UP000291116"/>
    </source>
</evidence>
<evidence type="ECO:0000256" key="8">
    <source>
        <dbReference type="ARBA" id="ARBA00023054"/>
    </source>
</evidence>
<dbReference type="OrthoDB" id="202197at2759"/>
<dbReference type="Pfam" id="PF00400">
    <property type="entry name" value="WD40"/>
    <property type="match status" value="7"/>
</dbReference>
<dbReference type="PROSITE" id="PS00678">
    <property type="entry name" value="WD_REPEATS_1"/>
    <property type="match status" value="2"/>
</dbReference>
<evidence type="ECO:0000256" key="12">
    <source>
        <dbReference type="PROSITE-ProRule" id="PRU00221"/>
    </source>
</evidence>
<evidence type="ECO:0000256" key="5">
    <source>
        <dbReference type="ARBA" id="ARBA00022701"/>
    </source>
</evidence>
<reference evidence="13 14" key="1">
    <citation type="submission" date="2019-01" db="EMBL/GenBank/DDBJ databases">
        <authorList>
            <person name="Ferrante I. M."/>
        </authorList>
    </citation>
    <scope>NUCLEOTIDE SEQUENCE [LARGE SCALE GENOMIC DNA]</scope>
    <source>
        <strain evidence="13 14">B856</strain>
    </source>
</reference>
<evidence type="ECO:0000313" key="13">
    <source>
        <dbReference type="EMBL" id="VEU44327.1"/>
    </source>
</evidence>
<dbReference type="InterPro" id="IPR017252">
    <property type="entry name" value="Dynein_regulator_LIS1"/>
</dbReference>
<dbReference type="GO" id="GO:0051012">
    <property type="term" value="P:microtubule sliding"/>
    <property type="evidence" value="ECO:0007669"/>
    <property type="project" value="UniProtKB-UniRule"/>
</dbReference>
<dbReference type="CDD" id="cd00200">
    <property type="entry name" value="WD40"/>
    <property type="match status" value="1"/>
</dbReference>
<evidence type="ECO:0000256" key="9">
    <source>
        <dbReference type="ARBA" id="ARBA00023212"/>
    </source>
</evidence>
<evidence type="ECO:0000256" key="1">
    <source>
        <dbReference type="ARBA" id="ARBA00022448"/>
    </source>
</evidence>
<dbReference type="AlphaFoldDB" id="A0A448ZQL8"/>
<protein>
    <recommendedName>
        <fullName evidence="11">Lissencephaly-1 homolog</fullName>
    </recommendedName>
</protein>
<dbReference type="PANTHER" id="PTHR19848">
    <property type="entry name" value="WD40 REPEAT PROTEIN"/>
    <property type="match status" value="1"/>
</dbReference>
<dbReference type="GO" id="GO:0000132">
    <property type="term" value="P:establishment of mitotic spindle orientation"/>
    <property type="evidence" value="ECO:0007669"/>
    <property type="project" value="UniProtKB-UniRule"/>
</dbReference>
<dbReference type="GO" id="GO:0005874">
    <property type="term" value="C:microtubule"/>
    <property type="evidence" value="ECO:0007669"/>
    <property type="project" value="UniProtKB-KW"/>
</dbReference>
<comment type="subcellular location">
    <subcellularLocation>
        <location evidence="11">Cytoplasm</location>
        <location evidence="11">Cytoskeleton</location>
    </subcellularLocation>
    <subcellularLocation>
        <location evidence="11">Cytoplasm</location>
        <location evidence="11">Cytoskeleton</location>
        <location evidence="11">Microtubule organizing center</location>
        <location evidence="11">Centrosome</location>
    </subcellularLocation>
    <text evidence="11">Localizes to the plus end of microtubules and to the centrosome.</text>
</comment>
<dbReference type="PROSITE" id="PS50082">
    <property type="entry name" value="WD_REPEATS_2"/>
    <property type="match status" value="6"/>
</dbReference>
<dbReference type="EMBL" id="CAACVS010000637">
    <property type="protein sequence ID" value="VEU44327.1"/>
    <property type="molecule type" value="Genomic_DNA"/>
</dbReference>
<feature type="repeat" description="WD" evidence="12">
    <location>
        <begin position="407"/>
        <end position="441"/>
    </location>
</feature>
<evidence type="ECO:0000256" key="7">
    <source>
        <dbReference type="ARBA" id="ARBA00022776"/>
    </source>
</evidence>
<comment type="similarity">
    <text evidence="11">Belongs to the WD repeat LIS1/nudF family.</text>
</comment>
<evidence type="ECO:0000256" key="2">
    <source>
        <dbReference type="ARBA" id="ARBA00022490"/>
    </source>
</evidence>
<evidence type="ECO:0000256" key="6">
    <source>
        <dbReference type="ARBA" id="ARBA00022737"/>
    </source>
</evidence>
<dbReference type="SMART" id="SM00320">
    <property type="entry name" value="WD40"/>
    <property type="match status" value="7"/>
</dbReference>
<dbReference type="InterPro" id="IPR001680">
    <property type="entry name" value="WD40_rpt"/>
</dbReference>
<keyword evidence="7 11" id="KW-0498">Mitosis</keyword>
<dbReference type="GO" id="GO:0005737">
    <property type="term" value="C:cytoplasm"/>
    <property type="evidence" value="ECO:0007669"/>
    <property type="project" value="UniProtKB-UniRule"/>
</dbReference>
<feature type="repeat" description="WD" evidence="12">
    <location>
        <begin position="232"/>
        <end position="258"/>
    </location>
</feature>
<feature type="repeat" description="WD" evidence="12">
    <location>
        <begin position="112"/>
        <end position="153"/>
    </location>
</feature>